<dbReference type="Proteomes" id="UP001595867">
    <property type="component" value="Unassembled WGS sequence"/>
</dbReference>
<reference evidence="3" key="1">
    <citation type="journal article" date="2019" name="Int. J. Syst. Evol. Microbiol.">
        <title>The Global Catalogue of Microorganisms (GCM) 10K type strain sequencing project: providing services to taxonomists for standard genome sequencing and annotation.</title>
        <authorList>
            <consortium name="The Broad Institute Genomics Platform"/>
            <consortium name="The Broad Institute Genome Sequencing Center for Infectious Disease"/>
            <person name="Wu L."/>
            <person name="Ma J."/>
        </authorList>
    </citation>
    <scope>NUCLEOTIDE SEQUENCE [LARGE SCALE GENOMIC DNA]</scope>
    <source>
        <strain evidence="3">TBRC 5832</strain>
    </source>
</reference>
<evidence type="ECO:0000313" key="2">
    <source>
        <dbReference type="EMBL" id="MFC4070370.1"/>
    </source>
</evidence>
<dbReference type="EMBL" id="JBHSBL010000024">
    <property type="protein sequence ID" value="MFC4070370.1"/>
    <property type="molecule type" value="Genomic_DNA"/>
</dbReference>
<organism evidence="2 3">
    <name type="scientific">Actinoplanes subglobosus</name>
    <dbReference type="NCBI Taxonomy" id="1547892"/>
    <lineage>
        <taxon>Bacteria</taxon>
        <taxon>Bacillati</taxon>
        <taxon>Actinomycetota</taxon>
        <taxon>Actinomycetes</taxon>
        <taxon>Micromonosporales</taxon>
        <taxon>Micromonosporaceae</taxon>
        <taxon>Actinoplanes</taxon>
    </lineage>
</organism>
<sequence length="132" mass="13677">MTVTASVPPAAHPASGMGHVRSWPQRRGTVATRVPGGYRVDGVIGWHSGWGLTDVLWLGAVDETSEEYVFGIADLHDARISGRIRPGTAWSAWRCAAPGPGPCRGVLPGPGPGAGGAGGALRDLHPNLVLKK</sequence>
<name>A0ABV8J2L8_9ACTN</name>
<dbReference type="SUPFAM" id="SSF56645">
    <property type="entry name" value="Acyl-CoA dehydrogenase NM domain-like"/>
    <property type="match status" value="1"/>
</dbReference>
<dbReference type="InterPro" id="IPR009100">
    <property type="entry name" value="AcylCoA_DH/oxidase_NM_dom_sf"/>
</dbReference>
<feature type="region of interest" description="Disordered" evidence="1">
    <location>
        <begin position="1"/>
        <end position="26"/>
    </location>
</feature>
<accession>A0ABV8J2L8</accession>
<evidence type="ECO:0000313" key="3">
    <source>
        <dbReference type="Proteomes" id="UP001595867"/>
    </source>
</evidence>
<keyword evidence="3" id="KW-1185">Reference proteome</keyword>
<comment type="caution">
    <text evidence="2">The sequence shown here is derived from an EMBL/GenBank/DDBJ whole genome shotgun (WGS) entry which is preliminary data.</text>
</comment>
<gene>
    <name evidence="2" type="ORF">ACFO0C_36035</name>
</gene>
<proteinExistence type="predicted"/>
<protein>
    <submittedName>
        <fullName evidence="2">Uncharacterized protein</fullName>
    </submittedName>
</protein>
<dbReference type="RefSeq" id="WP_378071250.1">
    <property type="nucleotide sequence ID" value="NZ_JBHSBL010000024.1"/>
</dbReference>
<evidence type="ECO:0000256" key="1">
    <source>
        <dbReference type="SAM" id="MobiDB-lite"/>
    </source>
</evidence>